<dbReference type="Gene3D" id="1.10.150.130">
    <property type="match status" value="1"/>
</dbReference>
<keyword evidence="12" id="KW-1185">Reference proteome</keyword>
<evidence type="ECO:0000256" key="8">
    <source>
        <dbReference type="ARBA" id="ARBA00023172"/>
    </source>
</evidence>
<dbReference type="InterPro" id="IPR032675">
    <property type="entry name" value="LRR_dom_sf"/>
</dbReference>
<organism evidence="11 12">
    <name type="scientific">Cirrhinus mrigala</name>
    <name type="common">Mrigala</name>
    <dbReference type="NCBI Taxonomy" id="683832"/>
    <lineage>
        <taxon>Eukaryota</taxon>
        <taxon>Metazoa</taxon>
        <taxon>Chordata</taxon>
        <taxon>Craniata</taxon>
        <taxon>Vertebrata</taxon>
        <taxon>Euteleostomi</taxon>
        <taxon>Actinopterygii</taxon>
        <taxon>Neopterygii</taxon>
        <taxon>Teleostei</taxon>
        <taxon>Ostariophysi</taxon>
        <taxon>Cypriniformes</taxon>
        <taxon>Cyprinidae</taxon>
        <taxon>Labeoninae</taxon>
        <taxon>Labeonini</taxon>
        <taxon>Cirrhinus</taxon>
    </lineage>
</organism>
<feature type="compositionally biased region" description="Basic residues" evidence="9">
    <location>
        <begin position="694"/>
        <end position="703"/>
    </location>
</feature>
<name>A0ABD0MSA5_CIRMR</name>
<protein>
    <recommendedName>
        <fullName evidence="10">Reverse transcriptase RNase H-like domain-containing protein</fullName>
    </recommendedName>
</protein>
<dbReference type="SUPFAM" id="SSF56672">
    <property type="entry name" value="DNA/RNA polymerases"/>
    <property type="match status" value="1"/>
</dbReference>
<evidence type="ECO:0000313" key="12">
    <source>
        <dbReference type="Proteomes" id="UP001529510"/>
    </source>
</evidence>
<keyword evidence="1" id="KW-0808">Transferase</keyword>
<dbReference type="InterPro" id="IPR011010">
    <property type="entry name" value="DNA_brk_join_enz"/>
</dbReference>
<dbReference type="Proteomes" id="UP001529510">
    <property type="component" value="Unassembled WGS sequence"/>
</dbReference>
<proteinExistence type="predicted"/>
<keyword evidence="8" id="KW-0233">DNA recombination</keyword>
<dbReference type="Pfam" id="PF17917">
    <property type="entry name" value="RT_RNaseH"/>
    <property type="match status" value="1"/>
</dbReference>
<evidence type="ECO:0000256" key="2">
    <source>
        <dbReference type="ARBA" id="ARBA00022695"/>
    </source>
</evidence>
<dbReference type="SUPFAM" id="SSF56349">
    <property type="entry name" value="DNA breaking-rejoining enzymes"/>
    <property type="match status" value="1"/>
</dbReference>
<evidence type="ECO:0000256" key="6">
    <source>
        <dbReference type="ARBA" id="ARBA00022918"/>
    </source>
</evidence>
<feature type="compositionally biased region" description="Low complexity" evidence="9">
    <location>
        <begin position="365"/>
        <end position="382"/>
    </location>
</feature>
<gene>
    <name evidence="11" type="ORF">M9458_053247</name>
</gene>
<dbReference type="PANTHER" id="PTHR35617">
    <property type="entry name" value="PHAGE_INTEGRASE DOMAIN-CONTAINING PROTEIN"/>
    <property type="match status" value="1"/>
</dbReference>
<dbReference type="InterPro" id="IPR010998">
    <property type="entry name" value="Integrase_recombinase_N"/>
</dbReference>
<feature type="compositionally biased region" description="Low complexity" evidence="9">
    <location>
        <begin position="289"/>
        <end position="303"/>
    </location>
</feature>
<evidence type="ECO:0000256" key="3">
    <source>
        <dbReference type="ARBA" id="ARBA00022722"/>
    </source>
</evidence>
<dbReference type="CDD" id="cd09275">
    <property type="entry name" value="RNase_HI_RT_DIRS1"/>
    <property type="match status" value="1"/>
</dbReference>
<dbReference type="InterPro" id="IPR041373">
    <property type="entry name" value="RT_RNaseH"/>
</dbReference>
<sequence>MRTTHVPHLRSIRRSNPSHLIELDLTGNDPGQSGVKELNDLLQDPNCQLKTLRFLGPAADEACQYLTGIVGKNPLLLRELNLSKRELEDTRVNQIAALLQDKHCQINTLIDQSPLSFTEKANEIGEWSLRATPLPRTYGYIRWRRASTHQIFASEPHRDELKRKISTPAEESSFPSPTARSSFLRCCIRSHEPAACHIKDRVPASRIPASSSERTVVPRPPWANRDLKEQFPCGRREPFSRFLTSVDGHERCLTCLGREHAEAAFVDGSCAHCERMSMATLRSRLSFARRLPSSSSRGSSSSRKGFTAASARRLGDLQVTVQNVPPGKTAPPRGPVVMPKQTAPPSKTGPSVSFGAPPEEEMSISASEGEQSAAEAGASAAQRPSVVAVPSEADAELSAMLLRAAEGIGLEVPKVPPPDPSRLDDWFLGTRSAAPPRSPPVPFFPEVHDELIRAWRAPYSARSRSTSSALATLDGGAARGYEGVPQVERAVAVHLCPQDAATWRGSPRLPSKACRLSSALTGKAYSAAGQAATALHAMATLQVYQAKALKELHKGSPDQAVLQELRAATDFALRATKVTARSLGQVMSTLVVQERHLWLNLAQMADVDKARFLDAPVSQAGLFGDTVEDFAQQFSAVQKQTEAISHILPRRVTPTKSPGALPQPARRRGRPPAAPKKQEQPALSPAEAHDARLAARRRGRRRGAAPPAAQEPPQTSKTRSCRRPTGRRYPPTHRKSKFPHLWAKRPELCSCQTSCHHGCLCSACGDCSLTGERRNRACPSSRDEVGVLQPLLHRAQEERWVTTNPGSSSIESVPSQAAVQNAHFETHPFVRSTPGLVCGHRPEGRVLSRLDFASTQTLSTVCFRGSSVSVQSAPIWPVPVPPRLYEGRGGGPEPAMAAGCSHSQLSRQLAHHGSFARTVVRTQGPGASAPQPPGPSGQPREEQTLPRISFLGMELDSINMTACLTNERTQSVQNCLKSFRHKTAVPLKTFQRLLGHMAAAAAVTPLGLLHMRPLQHWLHDRVPRWAWHRGTLRIGVSPQCRRLFSPWSDPAYLRAGVPLGQVSRHVVVHTDASSTGWGAVCNGQAASGSWTGPRLLWHINCLELLAVLLALRRFLPMLRHKHVLVRTDNTATVAYINHQGGLRSRRMSQLARHLLLWSQTRLKSLRAVHIPGELNRAADQLSRQPTHPGEWRLHPQTVQLIWSRFGLESSHCQLYYSLSEAPLGRDALAHSWPPGPNLLAQTLCKIREDGEQVLLVAPFWPTRPSLEDSPEEGPSFSGDGHNLAPASRSLEPARVASGRDTVDLAGLPQAMIETITQQAYALRWGLFVDWCASRRVDPQRCPIAVVLSFLQEKLERRLSPSTLKVYVAAIAAYHDAVDGESIGKHHLVVRVNPPRPHLIPSWDLSVALRGLRGPPFEPLVSVELKFLSLKTALLTVLASIKRVGDLQAFSVDEACLEFGPADSHVVLRPRPGYVPKVPTTPFRDQVVNLQALPPEEADPALALLCPVRALRIYVDRTRSFRHSEQLFVCFGGQQKGNAVSKQRLAHWVVDAISLAYESQGEPCPLGVRAHSTRSVASSYALAHGASLADICRAAGWATPNTFARFYNLRVEPVSSRVL</sequence>
<feature type="region of interest" description="Disordered" evidence="9">
    <location>
        <begin position="288"/>
        <end position="385"/>
    </location>
</feature>
<dbReference type="SUPFAM" id="SSF47823">
    <property type="entry name" value="lambda integrase-like, N-terminal domain"/>
    <property type="match status" value="1"/>
</dbReference>
<feature type="region of interest" description="Disordered" evidence="9">
    <location>
        <begin position="922"/>
        <end position="942"/>
    </location>
</feature>
<feature type="domain" description="Reverse transcriptase RNase H-like" evidence="10">
    <location>
        <begin position="1063"/>
        <end position="1151"/>
    </location>
</feature>
<keyword evidence="2" id="KW-0548">Nucleotidyltransferase</keyword>
<feature type="region of interest" description="Disordered" evidence="9">
    <location>
        <begin position="157"/>
        <end position="179"/>
    </location>
</feature>
<keyword evidence="5" id="KW-0378">Hydrolase</keyword>
<dbReference type="Gene3D" id="1.10.287.3160">
    <property type="match status" value="1"/>
</dbReference>
<evidence type="ECO:0000256" key="4">
    <source>
        <dbReference type="ARBA" id="ARBA00022759"/>
    </source>
</evidence>
<dbReference type="InterPro" id="IPR043502">
    <property type="entry name" value="DNA/RNA_pol_sf"/>
</dbReference>
<dbReference type="SUPFAM" id="SSF52047">
    <property type="entry name" value="RNI-like"/>
    <property type="match status" value="1"/>
</dbReference>
<keyword evidence="7" id="KW-0238">DNA-binding</keyword>
<dbReference type="GO" id="GO:0003964">
    <property type="term" value="F:RNA-directed DNA polymerase activity"/>
    <property type="evidence" value="ECO:0007669"/>
    <property type="project" value="UniProtKB-KW"/>
</dbReference>
<dbReference type="GO" id="GO:0016787">
    <property type="term" value="F:hydrolase activity"/>
    <property type="evidence" value="ECO:0007669"/>
    <property type="project" value="UniProtKB-KW"/>
</dbReference>
<feature type="region of interest" description="Disordered" evidence="9">
    <location>
        <begin position="645"/>
        <end position="737"/>
    </location>
</feature>
<feature type="compositionally biased region" description="Basic residues" evidence="9">
    <location>
        <begin position="719"/>
        <end position="737"/>
    </location>
</feature>
<keyword evidence="3" id="KW-0540">Nuclease</keyword>
<dbReference type="Gene3D" id="1.10.443.10">
    <property type="entry name" value="Intergrase catalytic core"/>
    <property type="match status" value="1"/>
</dbReference>
<feature type="non-terminal residue" evidence="11">
    <location>
        <position position="1618"/>
    </location>
</feature>
<dbReference type="GO" id="GO:0003677">
    <property type="term" value="F:DNA binding"/>
    <property type="evidence" value="ECO:0007669"/>
    <property type="project" value="UniProtKB-KW"/>
</dbReference>
<dbReference type="GO" id="GO:0006310">
    <property type="term" value="P:DNA recombination"/>
    <property type="evidence" value="ECO:0007669"/>
    <property type="project" value="UniProtKB-KW"/>
</dbReference>
<evidence type="ECO:0000256" key="7">
    <source>
        <dbReference type="ARBA" id="ARBA00023125"/>
    </source>
</evidence>
<keyword evidence="6" id="KW-0695">RNA-directed DNA polymerase</keyword>
<evidence type="ECO:0000259" key="10">
    <source>
        <dbReference type="Pfam" id="PF17917"/>
    </source>
</evidence>
<dbReference type="InterPro" id="IPR013762">
    <property type="entry name" value="Integrase-like_cat_sf"/>
</dbReference>
<accession>A0ABD0MSA5</accession>
<evidence type="ECO:0000313" key="11">
    <source>
        <dbReference type="EMBL" id="KAL0151461.1"/>
    </source>
</evidence>
<dbReference type="GO" id="GO:0004519">
    <property type="term" value="F:endonuclease activity"/>
    <property type="evidence" value="ECO:0007669"/>
    <property type="project" value="UniProtKB-KW"/>
</dbReference>
<dbReference type="EMBL" id="JAMKFB020000245">
    <property type="protein sequence ID" value="KAL0151461.1"/>
    <property type="molecule type" value="Genomic_DNA"/>
</dbReference>
<feature type="compositionally biased region" description="Polar residues" evidence="9">
    <location>
        <begin position="169"/>
        <end position="179"/>
    </location>
</feature>
<evidence type="ECO:0000256" key="1">
    <source>
        <dbReference type="ARBA" id="ARBA00022679"/>
    </source>
</evidence>
<evidence type="ECO:0000256" key="9">
    <source>
        <dbReference type="SAM" id="MobiDB-lite"/>
    </source>
</evidence>
<dbReference type="InterPro" id="IPR036397">
    <property type="entry name" value="RNaseH_sf"/>
</dbReference>
<comment type="caution">
    <text evidence="11">The sequence shown here is derived from an EMBL/GenBank/DDBJ whole genome shotgun (WGS) entry which is preliminary data.</text>
</comment>
<evidence type="ECO:0000256" key="5">
    <source>
        <dbReference type="ARBA" id="ARBA00022801"/>
    </source>
</evidence>
<dbReference type="Gene3D" id="3.80.10.10">
    <property type="entry name" value="Ribonuclease Inhibitor"/>
    <property type="match status" value="1"/>
</dbReference>
<dbReference type="PANTHER" id="PTHR35617:SF3">
    <property type="entry name" value="CORE-BINDING (CB) DOMAIN-CONTAINING PROTEIN"/>
    <property type="match status" value="1"/>
</dbReference>
<keyword evidence="4" id="KW-0255">Endonuclease</keyword>
<dbReference type="Gene3D" id="3.30.420.10">
    <property type="entry name" value="Ribonuclease H-like superfamily/Ribonuclease H"/>
    <property type="match status" value="1"/>
</dbReference>
<reference evidence="11 12" key="1">
    <citation type="submission" date="2024-05" db="EMBL/GenBank/DDBJ databases">
        <title>Genome sequencing and assembly of Indian major carp, Cirrhinus mrigala (Hamilton, 1822).</title>
        <authorList>
            <person name="Mohindra V."/>
            <person name="Chowdhury L.M."/>
            <person name="Lal K."/>
            <person name="Jena J.K."/>
        </authorList>
    </citation>
    <scope>NUCLEOTIDE SEQUENCE [LARGE SCALE GENOMIC DNA]</scope>
    <source>
        <strain evidence="11">CM1030</strain>
        <tissue evidence="11">Blood</tissue>
    </source>
</reference>